<sequence length="62" mass="7359">MVSSNKILPFIVQNTLIAPIVFRIVIKSGKRSWRSWEQKIENIIEMKEKNLKKIRKTCLFNV</sequence>
<keyword evidence="1" id="KW-0472">Membrane</keyword>
<evidence type="ECO:0000313" key="2">
    <source>
        <dbReference type="EMBL" id="EGC68873.1"/>
    </source>
</evidence>
<accession>F0ELS9</accession>
<evidence type="ECO:0000313" key="3">
    <source>
        <dbReference type="Proteomes" id="UP000004835"/>
    </source>
</evidence>
<dbReference type="EMBL" id="AEWT01000022">
    <property type="protein sequence ID" value="EGC68873.1"/>
    <property type="molecule type" value="Genomic_DNA"/>
</dbReference>
<keyword evidence="1" id="KW-1133">Transmembrane helix</keyword>
<feature type="transmembrane region" description="Helical" evidence="1">
    <location>
        <begin position="6"/>
        <end position="26"/>
    </location>
</feature>
<dbReference type="HOGENOM" id="CLU_2897150_0_0_9"/>
<gene>
    <name evidence="2" type="ORF">HMPREF9087_2371</name>
</gene>
<organism evidence="2 3">
    <name type="scientific">Enterococcus casseliflavus ATCC 12755</name>
    <dbReference type="NCBI Taxonomy" id="888066"/>
    <lineage>
        <taxon>Bacteria</taxon>
        <taxon>Bacillati</taxon>
        <taxon>Bacillota</taxon>
        <taxon>Bacilli</taxon>
        <taxon>Lactobacillales</taxon>
        <taxon>Enterococcaceae</taxon>
        <taxon>Enterococcus</taxon>
    </lineage>
</organism>
<evidence type="ECO:0000256" key="1">
    <source>
        <dbReference type="SAM" id="Phobius"/>
    </source>
</evidence>
<reference evidence="2 3" key="1">
    <citation type="submission" date="2011-01" db="EMBL/GenBank/DDBJ databases">
        <authorList>
            <person name="Muzny D."/>
            <person name="Qin X."/>
            <person name="Deng J."/>
            <person name="Jiang H."/>
            <person name="Liu Y."/>
            <person name="Qu J."/>
            <person name="Song X.-Z."/>
            <person name="Zhang L."/>
            <person name="Thornton R."/>
            <person name="Coyle M."/>
            <person name="Francisco L."/>
            <person name="Jackson L."/>
            <person name="Javaid M."/>
            <person name="Korchina V."/>
            <person name="Kovar C."/>
            <person name="Mata R."/>
            <person name="Mathew T."/>
            <person name="Ngo R."/>
            <person name="Nguyen L."/>
            <person name="Nguyen N."/>
            <person name="Okwuonu G."/>
            <person name="Ongeri F."/>
            <person name="Pham C."/>
            <person name="Simmons D."/>
            <person name="Wilczek-Boney K."/>
            <person name="Hale W."/>
            <person name="Jakkamsetti A."/>
            <person name="Pham P."/>
            <person name="Ruth R."/>
            <person name="San Lucas F."/>
            <person name="Warren J."/>
            <person name="Zhang J."/>
            <person name="Zhao Z."/>
            <person name="Zhou C."/>
            <person name="Zhu D."/>
            <person name="Lee S."/>
            <person name="Bess C."/>
            <person name="Blankenburg K."/>
            <person name="Forbes L."/>
            <person name="Fu Q."/>
            <person name="Gubbala S."/>
            <person name="Hirani K."/>
            <person name="Jayaseelan J.C."/>
            <person name="Lara F."/>
            <person name="Munidasa M."/>
            <person name="Palculict T."/>
            <person name="Patil S."/>
            <person name="Pu L.-L."/>
            <person name="Saada N."/>
            <person name="Tang L."/>
            <person name="Weissenberger G."/>
            <person name="Zhu Y."/>
            <person name="Hemphill L."/>
            <person name="Shang Y."/>
            <person name="Youmans B."/>
            <person name="Ayvaz T."/>
            <person name="Ross M."/>
            <person name="Santibanez J."/>
            <person name="Aqrawi P."/>
            <person name="Gross S."/>
            <person name="Joshi V."/>
            <person name="Fowler G."/>
            <person name="Nazareth L."/>
            <person name="Reid J."/>
            <person name="Worley K."/>
            <person name="Petrosino J."/>
            <person name="Highlander S."/>
            <person name="Gibbs R."/>
        </authorList>
    </citation>
    <scope>NUCLEOTIDE SEQUENCE [LARGE SCALE GENOMIC DNA]</scope>
    <source>
        <strain evidence="2 3">ATCC 12755</strain>
    </source>
</reference>
<proteinExistence type="predicted"/>
<comment type="caution">
    <text evidence="2">The sequence shown here is derived from an EMBL/GenBank/DDBJ whole genome shotgun (WGS) entry which is preliminary data.</text>
</comment>
<protein>
    <submittedName>
        <fullName evidence="2">Uncharacterized protein</fullName>
    </submittedName>
</protein>
<name>F0ELS9_ENTCA</name>
<dbReference type="Proteomes" id="UP000004835">
    <property type="component" value="Unassembled WGS sequence"/>
</dbReference>
<dbReference type="AlphaFoldDB" id="F0ELS9"/>
<keyword evidence="1" id="KW-0812">Transmembrane</keyword>